<reference evidence="2" key="1">
    <citation type="submission" date="2022-03" db="EMBL/GenBank/DDBJ databases">
        <title>Genomic analyses of argali, domestic sheep and their hybrids provide insights into chromosomal evolution, heterosis and genetic basis of agronomic traits.</title>
        <authorList>
            <person name="Li M."/>
        </authorList>
    </citation>
    <scope>NUCLEOTIDE SEQUENCE</scope>
    <source>
        <strain evidence="2">CAU-MHL-2022a</strain>
        <tissue evidence="2">Skin</tissue>
    </source>
</reference>
<accession>A0AAD4YGG5</accession>
<evidence type="ECO:0000313" key="3">
    <source>
        <dbReference type="Proteomes" id="UP001214576"/>
    </source>
</evidence>
<name>A0AAD4YGG5_OVIAM</name>
<dbReference type="EMBL" id="JAKZEL010000002">
    <property type="protein sequence ID" value="KAI4545771.1"/>
    <property type="molecule type" value="Genomic_DNA"/>
</dbReference>
<feature type="region of interest" description="Disordered" evidence="1">
    <location>
        <begin position="1"/>
        <end position="20"/>
    </location>
</feature>
<evidence type="ECO:0000313" key="2">
    <source>
        <dbReference type="EMBL" id="KAI4545771.1"/>
    </source>
</evidence>
<evidence type="ECO:0000256" key="1">
    <source>
        <dbReference type="SAM" id="MobiDB-lite"/>
    </source>
</evidence>
<protein>
    <submittedName>
        <fullName evidence="2">Uncharacterized protein</fullName>
    </submittedName>
</protein>
<comment type="caution">
    <text evidence="2">The sequence shown here is derived from an EMBL/GenBank/DDBJ whole genome shotgun (WGS) entry which is preliminary data.</text>
</comment>
<keyword evidence="3" id="KW-1185">Reference proteome</keyword>
<dbReference type="Proteomes" id="UP001214576">
    <property type="component" value="Unassembled WGS sequence"/>
</dbReference>
<gene>
    <name evidence="2" type="ORF">MG293_002326</name>
</gene>
<proteinExistence type="predicted"/>
<dbReference type="AlphaFoldDB" id="A0AAD4YGG5"/>
<organism evidence="2 3">
    <name type="scientific">Ovis ammon polii</name>
    <dbReference type="NCBI Taxonomy" id="230172"/>
    <lineage>
        <taxon>Eukaryota</taxon>
        <taxon>Metazoa</taxon>
        <taxon>Chordata</taxon>
        <taxon>Craniata</taxon>
        <taxon>Vertebrata</taxon>
        <taxon>Euteleostomi</taxon>
        <taxon>Mammalia</taxon>
        <taxon>Eutheria</taxon>
        <taxon>Laurasiatheria</taxon>
        <taxon>Artiodactyla</taxon>
        <taxon>Ruminantia</taxon>
        <taxon>Pecora</taxon>
        <taxon>Bovidae</taxon>
        <taxon>Caprinae</taxon>
        <taxon>Ovis</taxon>
    </lineage>
</organism>
<sequence>MFGQQLPRSKKHQKNLGPTSLTSRIVVKMQSAPYPKSLASVVPDIKASEKSHVAVRMQNALFVILGGHEIPEIPFGVLFWPRPARRWELQMVEQGCEGLTRPVHHPPGGLLGDRLSLPFFHGS</sequence>